<evidence type="ECO:0000256" key="8">
    <source>
        <dbReference type="ARBA" id="ARBA00031340"/>
    </source>
</evidence>
<keyword evidence="11" id="KW-1185">Reference proteome</keyword>
<keyword evidence="9" id="KW-0175">Coiled coil</keyword>
<keyword evidence="5" id="KW-0653">Protein transport</keyword>
<name>A0A6P4ZAH4_BRABE</name>
<evidence type="ECO:0000256" key="2">
    <source>
        <dbReference type="ARBA" id="ARBA00009215"/>
    </source>
</evidence>
<evidence type="ECO:0000259" key="10">
    <source>
        <dbReference type="SMART" id="SM00762"/>
    </source>
</evidence>
<evidence type="ECO:0000256" key="9">
    <source>
        <dbReference type="SAM" id="Coils"/>
    </source>
</evidence>
<evidence type="ECO:0000256" key="5">
    <source>
        <dbReference type="ARBA" id="ARBA00022927"/>
    </source>
</evidence>
<evidence type="ECO:0000313" key="12">
    <source>
        <dbReference type="RefSeq" id="XP_019638370.1"/>
    </source>
</evidence>
<dbReference type="AlphaFoldDB" id="A0A6P4ZAH4"/>
<dbReference type="Proteomes" id="UP000515135">
    <property type="component" value="Unplaced"/>
</dbReference>
<dbReference type="FunFam" id="1.20.58.1970:FF:000001">
    <property type="entry name" value="Conserved oligomeric Golgi complex subunit 4"/>
    <property type="match status" value="1"/>
</dbReference>
<dbReference type="GO" id="GO:0006890">
    <property type="term" value="P:retrograde vesicle-mediated transport, Golgi to endoplasmic reticulum"/>
    <property type="evidence" value="ECO:0007669"/>
    <property type="project" value="TreeGrafter"/>
</dbReference>
<comment type="subcellular location">
    <subcellularLocation>
        <location evidence="1">Golgi apparatus membrane</location>
        <topology evidence="1">Peripheral membrane protein</topology>
    </subcellularLocation>
</comment>
<evidence type="ECO:0000256" key="1">
    <source>
        <dbReference type="ARBA" id="ARBA00004395"/>
    </source>
</evidence>
<dbReference type="Gene3D" id="1.20.58.1970">
    <property type="match status" value="1"/>
</dbReference>
<dbReference type="SMART" id="SM00762">
    <property type="entry name" value="Cog4"/>
    <property type="match status" value="1"/>
</dbReference>
<dbReference type="GO" id="GO:0017119">
    <property type="term" value="C:Golgi transport complex"/>
    <property type="evidence" value="ECO:0007669"/>
    <property type="project" value="TreeGrafter"/>
</dbReference>
<dbReference type="PANTHER" id="PTHR24016">
    <property type="entry name" value="CONSERVED OLIGOMERIC GOLGI COMPLEX SUBUNIT 4"/>
    <property type="match status" value="1"/>
</dbReference>
<dbReference type="RefSeq" id="XP_019638370.1">
    <property type="nucleotide sequence ID" value="XM_019782811.1"/>
</dbReference>
<dbReference type="Gene3D" id="1.10.287.1060">
    <property type="entry name" value="ESAT-6-like"/>
    <property type="match status" value="1"/>
</dbReference>
<feature type="coiled-coil region" evidence="9">
    <location>
        <begin position="21"/>
        <end position="48"/>
    </location>
</feature>
<dbReference type="Pfam" id="PF20662">
    <property type="entry name" value="COG4_C"/>
    <property type="match status" value="1"/>
</dbReference>
<dbReference type="InterPro" id="IPR048684">
    <property type="entry name" value="COG4_C"/>
</dbReference>
<proteinExistence type="inferred from homology"/>
<organism evidence="11 12">
    <name type="scientific">Branchiostoma belcheri</name>
    <name type="common">Amphioxus</name>
    <dbReference type="NCBI Taxonomy" id="7741"/>
    <lineage>
        <taxon>Eukaryota</taxon>
        <taxon>Metazoa</taxon>
        <taxon>Chordata</taxon>
        <taxon>Cephalochordata</taxon>
        <taxon>Leptocardii</taxon>
        <taxon>Amphioxiformes</taxon>
        <taxon>Branchiostomatidae</taxon>
        <taxon>Branchiostoma</taxon>
    </lineage>
</organism>
<dbReference type="InterPro" id="IPR013167">
    <property type="entry name" value="COG4_M"/>
</dbReference>
<dbReference type="Pfam" id="PF20663">
    <property type="entry name" value="COG4_N"/>
    <property type="match status" value="1"/>
</dbReference>
<keyword evidence="4" id="KW-0813">Transport</keyword>
<dbReference type="GO" id="GO:0007030">
    <property type="term" value="P:Golgi organization"/>
    <property type="evidence" value="ECO:0007669"/>
    <property type="project" value="TreeGrafter"/>
</dbReference>
<gene>
    <name evidence="12" type="primary">LOC109480579</name>
</gene>
<dbReference type="InterPro" id="IPR048680">
    <property type="entry name" value="COG4_N"/>
</dbReference>
<protein>
    <recommendedName>
        <fullName evidence="3">Conserved oligomeric Golgi complex subunit 4</fullName>
    </recommendedName>
    <alternativeName>
        <fullName evidence="8">Component of oligomeric Golgi complex 4</fullName>
    </alternativeName>
</protein>
<comment type="similarity">
    <text evidence="2">Belongs to the COG4 family.</text>
</comment>
<dbReference type="PANTHER" id="PTHR24016:SF0">
    <property type="entry name" value="CONSERVED OLIGOMERIC GOLGI COMPLEX SUBUNIT 4"/>
    <property type="match status" value="1"/>
</dbReference>
<sequence length="756" mass="85948">MAAATSTGSFTREEIENLTEMEDIQRAYDQLCNDEKEVTEQLDSLLDQQPTLEGKMSTLHRMGPNLQLLQQDSEQLASMISFTCQLAENVSSKVRQLDLAKSRVQAAIQRADDILDLKFCTDGVQTALQTGNYEQAAAHIHRYLSLDEKVLKQSIPDAKEGSGIEHSLELLHKAEQELKVIINKEFDEAVDNKDATAVDRFFKIFPLIGLRDEGLKKFTAYLCTQIANTSEQNLQIAIGTTSTERRANVVYADTLTHLFEGIARLVETHQPLVETYYGPGRMLTLMTELQKECDRQARRVVDAFIKNRAYQKKAQQVQQCMMGRTATEKPDPKELDTLLAEVTLINSRAELYLRFFRRRVTADFEVQYQEEEQRKDKLTELDRLVRTCGLSLCVQELTGDYILMEEYFLREMIMKAVSMDIMEDASLTSSMVDDVFFILKKCIKRAMSSSNVDLVCAMLNHATTILEQDFCEVLYGRLRQGFPSGFLDFTQAVNLMQSTIQQRKIASESTEDTKTAFLTTLNNAEACSENILLLKASLEDECARHFPLAGEQGKAKLDSCLSDLASLSHRFKNMLQEGLAELDSSAIKPQVKPWVATFHSFSHNISEEEFTNYEANDPFIENFVVNLQSLLDSFKGSLSPSIYDQLISHLTNQVTHQLERAVMKTVFNRLGGLQFDKELRALVGYLTSVTQWTIRDKFARLTQMATILNMERVGEILDYWGPNSGPLTWRLTPAEVRQVLALRVDFRSEDITRLKL</sequence>
<evidence type="ECO:0000256" key="6">
    <source>
        <dbReference type="ARBA" id="ARBA00023034"/>
    </source>
</evidence>
<accession>A0A6P4ZAH4</accession>
<dbReference type="GO" id="GO:0000139">
    <property type="term" value="C:Golgi membrane"/>
    <property type="evidence" value="ECO:0007669"/>
    <property type="project" value="UniProtKB-SubCell"/>
</dbReference>
<dbReference type="GO" id="GO:0015031">
    <property type="term" value="P:protein transport"/>
    <property type="evidence" value="ECO:0007669"/>
    <property type="project" value="UniProtKB-KW"/>
</dbReference>
<evidence type="ECO:0000256" key="4">
    <source>
        <dbReference type="ARBA" id="ARBA00022448"/>
    </source>
</evidence>
<dbReference type="GeneID" id="109480579"/>
<dbReference type="OrthoDB" id="47059at2759"/>
<reference evidence="12" key="1">
    <citation type="submission" date="2025-08" db="UniProtKB">
        <authorList>
            <consortium name="RefSeq"/>
        </authorList>
    </citation>
    <scope>IDENTIFICATION</scope>
    <source>
        <tissue evidence="12">Gonad</tissue>
    </source>
</reference>
<keyword evidence="7" id="KW-0472">Membrane</keyword>
<evidence type="ECO:0000256" key="3">
    <source>
        <dbReference type="ARBA" id="ARBA00020975"/>
    </source>
</evidence>
<feature type="domain" description="COG4 transport protein middle alpha-helical bundle" evidence="10">
    <location>
        <begin position="171"/>
        <end position="479"/>
    </location>
</feature>
<keyword evidence="6" id="KW-0333">Golgi apparatus</keyword>
<evidence type="ECO:0000313" key="11">
    <source>
        <dbReference type="Proteomes" id="UP000515135"/>
    </source>
</evidence>
<dbReference type="KEGG" id="bbel:109480579"/>
<dbReference type="Pfam" id="PF08318">
    <property type="entry name" value="COG4_m"/>
    <property type="match status" value="1"/>
</dbReference>
<evidence type="ECO:0000256" key="7">
    <source>
        <dbReference type="ARBA" id="ARBA00023136"/>
    </source>
</evidence>
<dbReference type="InterPro" id="IPR048682">
    <property type="entry name" value="COG4"/>
</dbReference>